<organism evidence="2 3">
    <name type="scientific">Klebsormidium nitens</name>
    <name type="common">Green alga</name>
    <name type="synonym">Ulothrix nitens</name>
    <dbReference type="NCBI Taxonomy" id="105231"/>
    <lineage>
        <taxon>Eukaryota</taxon>
        <taxon>Viridiplantae</taxon>
        <taxon>Streptophyta</taxon>
        <taxon>Klebsormidiophyceae</taxon>
        <taxon>Klebsormidiales</taxon>
        <taxon>Klebsormidiaceae</taxon>
        <taxon>Klebsormidium</taxon>
    </lineage>
</organism>
<dbReference type="OrthoDB" id="332863at2759"/>
<proteinExistence type="predicted"/>
<protein>
    <recommendedName>
        <fullName evidence="4">Metallo-beta-lactamase domain-containing protein</fullName>
    </recommendedName>
</protein>
<accession>A0A1Y1IIA9</accession>
<dbReference type="EMBL" id="DF237410">
    <property type="protein sequence ID" value="GAQ88811.1"/>
    <property type="molecule type" value="Genomic_DNA"/>
</dbReference>
<dbReference type="OMA" id="YYEPHGY"/>
<evidence type="ECO:0000256" key="1">
    <source>
        <dbReference type="SAM" id="MobiDB-lite"/>
    </source>
</evidence>
<dbReference type="Pfam" id="PF13483">
    <property type="entry name" value="Lactamase_B_3"/>
    <property type="match status" value="1"/>
</dbReference>
<evidence type="ECO:0000313" key="3">
    <source>
        <dbReference type="Proteomes" id="UP000054558"/>
    </source>
</evidence>
<gene>
    <name evidence="2" type="ORF">KFL_004610060</name>
</gene>
<dbReference type="Gene3D" id="3.60.15.10">
    <property type="entry name" value="Ribonuclease Z/Hydroxyacylglutathione hydrolase-like"/>
    <property type="match status" value="1"/>
</dbReference>
<dbReference type="SUPFAM" id="SSF56281">
    <property type="entry name" value="Metallo-hydrolase/oxidoreductase"/>
    <property type="match status" value="1"/>
</dbReference>
<sequence length="368" mass="39088">MANAATALLHARITSGLGASTATSERPRSDHHRLQAVLDPAAAHPRASWGLESPTLRMSSLLRVAGGVLGGTAKTSPPGAMLGDRQRPAALPAHAVESAAPAKAVPAGLAQLTWLENNGWIWEVAGVRLLVDPWLLAELDFNIPLFYSAKKRATKDLTVAGLPPLDAVLITQSLEDHCHMKTLREVARARPTLLVIAPPSAQSKLEPLFKNLVVLAHDQTTSVSGADGSSITVRATPGDRVGPPWQARENGYVVSTKGPDFSLYYEPHCKFDDISKDEQVDCVITPSVSQNILGYSLVAGEERAVELARQLKATYIVPMLNGDLEATGLLSAIVKTGSGPEAFQKIASPEFTVLTPQPGQPLAVPPTQ</sequence>
<dbReference type="PANTHER" id="PTHR36142">
    <property type="entry name" value="METALLO-HYDROLASE/OXIDOREDUCTASE SUPERFAMILY PROTEIN"/>
    <property type="match status" value="1"/>
</dbReference>
<keyword evidence="3" id="KW-1185">Reference proteome</keyword>
<reference evidence="2 3" key="1">
    <citation type="journal article" date="2014" name="Nat. Commun.">
        <title>Klebsormidium flaccidum genome reveals primary factors for plant terrestrial adaptation.</title>
        <authorList>
            <person name="Hori K."/>
            <person name="Maruyama F."/>
            <person name="Fujisawa T."/>
            <person name="Togashi T."/>
            <person name="Yamamoto N."/>
            <person name="Seo M."/>
            <person name="Sato S."/>
            <person name="Yamada T."/>
            <person name="Mori H."/>
            <person name="Tajima N."/>
            <person name="Moriyama T."/>
            <person name="Ikeuchi M."/>
            <person name="Watanabe M."/>
            <person name="Wada H."/>
            <person name="Kobayashi K."/>
            <person name="Saito M."/>
            <person name="Masuda T."/>
            <person name="Sasaki-Sekimoto Y."/>
            <person name="Mashiguchi K."/>
            <person name="Awai K."/>
            <person name="Shimojima M."/>
            <person name="Masuda S."/>
            <person name="Iwai M."/>
            <person name="Nobusawa T."/>
            <person name="Narise T."/>
            <person name="Kondo S."/>
            <person name="Saito H."/>
            <person name="Sato R."/>
            <person name="Murakawa M."/>
            <person name="Ihara Y."/>
            <person name="Oshima-Yamada Y."/>
            <person name="Ohtaka K."/>
            <person name="Satoh M."/>
            <person name="Sonobe K."/>
            <person name="Ishii M."/>
            <person name="Ohtani R."/>
            <person name="Kanamori-Sato M."/>
            <person name="Honoki R."/>
            <person name="Miyazaki D."/>
            <person name="Mochizuki H."/>
            <person name="Umetsu J."/>
            <person name="Higashi K."/>
            <person name="Shibata D."/>
            <person name="Kamiya Y."/>
            <person name="Sato N."/>
            <person name="Nakamura Y."/>
            <person name="Tabata S."/>
            <person name="Ida S."/>
            <person name="Kurokawa K."/>
            <person name="Ohta H."/>
        </authorList>
    </citation>
    <scope>NUCLEOTIDE SEQUENCE [LARGE SCALE GENOMIC DNA]</scope>
    <source>
        <strain evidence="2 3">NIES-2285</strain>
    </source>
</reference>
<name>A0A1Y1IIA9_KLENI</name>
<dbReference type="InterPro" id="IPR036866">
    <property type="entry name" value="RibonucZ/Hydroxyglut_hydro"/>
</dbReference>
<dbReference type="Proteomes" id="UP000054558">
    <property type="component" value="Unassembled WGS sequence"/>
</dbReference>
<dbReference type="AlphaFoldDB" id="A0A1Y1IIA9"/>
<dbReference type="PANTHER" id="PTHR36142:SF2">
    <property type="entry name" value="METALLO-HYDROLASE_OXIDOREDUCTASE SUPERFAMILY PROTEIN"/>
    <property type="match status" value="1"/>
</dbReference>
<feature type="region of interest" description="Disordered" evidence="1">
    <location>
        <begin position="226"/>
        <end position="247"/>
    </location>
</feature>
<evidence type="ECO:0008006" key="4">
    <source>
        <dbReference type="Google" id="ProtNLM"/>
    </source>
</evidence>
<dbReference type="STRING" id="105231.A0A1Y1IIA9"/>
<evidence type="ECO:0000313" key="2">
    <source>
        <dbReference type="EMBL" id="GAQ88811.1"/>
    </source>
</evidence>